<dbReference type="EMBL" id="BMDD01000001">
    <property type="protein sequence ID" value="GGH69183.1"/>
    <property type="molecule type" value="Genomic_DNA"/>
</dbReference>
<dbReference type="Pfam" id="PF12740">
    <property type="entry name" value="PETase"/>
    <property type="match status" value="1"/>
</dbReference>
<protein>
    <submittedName>
        <fullName evidence="3">Lipase</fullName>
    </submittedName>
</protein>
<sequence>MKILKTILKILLIIAIIIALLIAGLFAFSKYKNAHYYKFTQTEQPIEKRYTELGEDKVSFAEFKVDDAAVQKHEIWYPTDLEKDDALYPVVVIANGSGTPASGYPAFFKHLASWGFIVVGNEDNNSRTGASSEATLEFLLKLNEDGSSIFYGKVDTQNIGIGGHSQGGVGAINAVTSQPHGNKYKALYAVSPTSPYWGQKNVFGTEWSYDLSKINIPTFLTAGTGSFDAGTADNISLTEGQGITPLWALQANYEALPNSVEKMIARKKGIDHGDSYLAIDGYMTAWFMWHLQGNTEAAEAFKGSDAEILHNSLYQDVESNIK</sequence>
<dbReference type="InterPro" id="IPR029058">
    <property type="entry name" value="AB_hydrolase_fold"/>
</dbReference>
<feature type="domain" description="PET hydrolase/cutinase-like" evidence="2">
    <location>
        <begin position="74"/>
        <end position="222"/>
    </location>
</feature>
<feature type="transmembrane region" description="Helical" evidence="1">
    <location>
        <begin position="6"/>
        <end position="28"/>
    </location>
</feature>
<dbReference type="Proteomes" id="UP000605427">
    <property type="component" value="Unassembled WGS sequence"/>
</dbReference>
<keyword evidence="1" id="KW-1133">Transmembrane helix</keyword>
<keyword evidence="1" id="KW-0472">Membrane</keyword>
<dbReference type="PANTHER" id="PTHR33428:SF14">
    <property type="entry name" value="CARBOXYLESTERASE TYPE B DOMAIN-CONTAINING PROTEIN"/>
    <property type="match status" value="1"/>
</dbReference>
<evidence type="ECO:0000313" key="3">
    <source>
        <dbReference type="EMBL" id="GGH69183.1"/>
    </source>
</evidence>
<keyword evidence="4" id="KW-1185">Reference proteome</keyword>
<gene>
    <name evidence="3" type="ORF">GCM10007362_03970</name>
</gene>
<dbReference type="SUPFAM" id="SSF53474">
    <property type="entry name" value="alpha/beta-Hydrolases"/>
    <property type="match status" value="1"/>
</dbReference>
<dbReference type="InterPro" id="IPR041127">
    <property type="entry name" value="PET_hydrolase/cutinase-like"/>
</dbReference>
<proteinExistence type="predicted"/>
<organism evidence="3 4">
    <name type="scientific">Saccharibacillus endophyticus</name>
    <dbReference type="NCBI Taxonomy" id="2060666"/>
    <lineage>
        <taxon>Bacteria</taxon>
        <taxon>Bacillati</taxon>
        <taxon>Bacillota</taxon>
        <taxon>Bacilli</taxon>
        <taxon>Bacillales</taxon>
        <taxon>Paenibacillaceae</taxon>
        <taxon>Saccharibacillus</taxon>
    </lineage>
</organism>
<reference evidence="4" key="1">
    <citation type="journal article" date="2019" name="Int. J. Syst. Evol. Microbiol.">
        <title>The Global Catalogue of Microorganisms (GCM) 10K type strain sequencing project: providing services to taxonomists for standard genome sequencing and annotation.</title>
        <authorList>
            <consortium name="The Broad Institute Genomics Platform"/>
            <consortium name="The Broad Institute Genome Sequencing Center for Infectious Disease"/>
            <person name="Wu L."/>
            <person name="Ma J."/>
        </authorList>
    </citation>
    <scope>NUCLEOTIDE SEQUENCE [LARGE SCALE GENOMIC DNA]</scope>
    <source>
        <strain evidence="4">CCM 8702</strain>
    </source>
</reference>
<dbReference type="Gene3D" id="3.40.50.1820">
    <property type="entry name" value="alpha/beta hydrolase"/>
    <property type="match status" value="1"/>
</dbReference>
<evidence type="ECO:0000256" key="1">
    <source>
        <dbReference type="SAM" id="Phobius"/>
    </source>
</evidence>
<evidence type="ECO:0000313" key="4">
    <source>
        <dbReference type="Proteomes" id="UP000605427"/>
    </source>
</evidence>
<dbReference type="RefSeq" id="WP_172238311.1">
    <property type="nucleotide sequence ID" value="NZ_BMDD01000001.1"/>
</dbReference>
<name>A0ABQ1ZMG3_9BACL</name>
<evidence type="ECO:0000259" key="2">
    <source>
        <dbReference type="Pfam" id="PF12740"/>
    </source>
</evidence>
<keyword evidence="1" id="KW-0812">Transmembrane</keyword>
<dbReference type="PANTHER" id="PTHR33428">
    <property type="entry name" value="CHLOROPHYLLASE-2, CHLOROPLASTIC"/>
    <property type="match status" value="1"/>
</dbReference>
<accession>A0ABQ1ZMG3</accession>
<comment type="caution">
    <text evidence="3">The sequence shown here is derived from an EMBL/GenBank/DDBJ whole genome shotgun (WGS) entry which is preliminary data.</text>
</comment>